<dbReference type="HAMAP" id="MF_01074">
    <property type="entry name" value="LarC"/>
    <property type="match status" value="1"/>
</dbReference>
<dbReference type="EMBL" id="JAOQJQ010000002">
    <property type="protein sequence ID" value="MCU6762255.1"/>
    <property type="molecule type" value="Genomic_DNA"/>
</dbReference>
<evidence type="ECO:0000313" key="5">
    <source>
        <dbReference type="Proteomes" id="UP001652442"/>
    </source>
</evidence>
<dbReference type="PANTHER" id="PTHR36566">
    <property type="entry name" value="NICKEL INSERTION PROTEIN-RELATED"/>
    <property type="match status" value="1"/>
</dbReference>
<dbReference type="Proteomes" id="UP001652442">
    <property type="component" value="Unassembled WGS sequence"/>
</dbReference>
<feature type="region of interest" description="Disordered" evidence="3">
    <location>
        <begin position="71"/>
        <end position="117"/>
    </location>
</feature>
<dbReference type="Gene3D" id="3.30.70.1380">
    <property type="entry name" value="Transcriptional regulatory protein pf0864 domain like"/>
    <property type="match status" value="1"/>
</dbReference>
<sequence length="432" mass="48465">MRILYIECKMGAAGDMLMGALYDLLPPADQLHFLEIINNLKLPGICVRAEDKKVCGISGKKMRVLVHGGEEEHHHGADHEHHHHHGGEEEHHHGAEHEHHHGVGHEHHHNGTHHMHNSYGEVLGKIRDLPLKDSVKQDMEAVYRLIGEAESKVHKSDLFHIHFHEVGTLDALADVAGCCILMDMLNVDKVIVSPVCVGNGHVRCAHGILPVPAPATAEILKGMPMYFSSFDGELLTPTGAALLKHFADAFGECPQFIIEKTGYGLGSREYEMANCVRMLLGQSSDTEYEDEVLEICCNLDDMTPEAMGALYEPLFELGALDVYTIPLGMKKSRSGWMFCVLCRLQDAETLQLFLLKHTTTQGIRFQKWNRKKLKTEFETVNTRYGDIRLKISSGYGIRKMKPEYEDVVRAAKSTGAAYHEVIQEVQKDKKLF</sequence>
<organism evidence="4 5">
    <name type="scientific">Brotonthovivens ammoniilytica</name>
    <dbReference type="NCBI Taxonomy" id="2981725"/>
    <lineage>
        <taxon>Bacteria</taxon>
        <taxon>Bacillati</taxon>
        <taxon>Bacillota</taxon>
        <taxon>Clostridia</taxon>
        <taxon>Lachnospirales</taxon>
        <taxon>Lachnospiraceae</taxon>
        <taxon>Brotonthovivens</taxon>
    </lineage>
</organism>
<dbReference type="Pfam" id="PF01969">
    <property type="entry name" value="Ni_insertion"/>
    <property type="match status" value="1"/>
</dbReference>
<comment type="function">
    <text evidence="2">Involved in the biosynthesis of a nickel-pincer cofactor ((SCS)Ni(II) pincer complex). Binds Ni(2+), and functions in nickel delivery to pyridinium-3,5-bisthiocarboxylic acid mononucleotide (P2TMN), to form the mature cofactor. Is thus probably required for the activation of nickel-pincer cofactor-dependent enzymes.</text>
</comment>
<name>A0ABT2TJ98_9FIRM</name>
<proteinExistence type="inferred from homology"/>
<dbReference type="EC" id="4.99.1.12" evidence="2"/>
<evidence type="ECO:0000313" key="4">
    <source>
        <dbReference type="EMBL" id="MCU6762255.1"/>
    </source>
</evidence>
<reference evidence="4 5" key="1">
    <citation type="journal article" date="2021" name="ISME Commun">
        <title>Automated analysis of genomic sequences facilitates high-throughput and comprehensive description of bacteria.</title>
        <authorList>
            <person name="Hitch T.C.A."/>
        </authorList>
    </citation>
    <scope>NUCLEOTIDE SEQUENCE [LARGE SCALE GENOMIC DNA]</scope>
    <source>
        <strain evidence="4 5">Sanger_109</strain>
    </source>
</reference>
<comment type="similarity">
    <text evidence="2">Belongs to the LarC family.</text>
</comment>
<accession>A0ABT2TJ98</accession>
<dbReference type="RefSeq" id="WP_158424943.1">
    <property type="nucleotide sequence ID" value="NZ_JAOQJQ010000002.1"/>
</dbReference>
<feature type="compositionally biased region" description="Basic and acidic residues" evidence="3">
    <location>
        <begin position="71"/>
        <end position="105"/>
    </location>
</feature>
<keyword evidence="5" id="KW-1185">Reference proteome</keyword>
<dbReference type="Gene3D" id="3.10.20.300">
    <property type="entry name" value="mk0293 like domain"/>
    <property type="match status" value="1"/>
</dbReference>
<comment type="caution">
    <text evidence="4">The sequence shown here is derived from an EMBL/GenBank/DDBJ whole genome shotgun (WGS) entry which is preliminary data.</text>
</comment>
<gene>
    <name evidence="2 4" type="primary">larC</name>
    <name evidence="4" type="ORF">OCV88_07835</name>
</gene>
<evidence type="ECO:0000256" key="3">
    <source>
        <dbReference type="SAM" id="MobiDB-lite"/>
    </source>
</evidence>
<keyword evidence="1 2" id="KW-0533">Nickel</keyword>
<dbReference type="InterPro" id="IPR002822">
    <property type="entry name" value="Ni_insertion"/>
</dbReference>
<keyword evidence="2" id="KW-0456">Lyase</keyword>
<comment type="catalytic activity">
    <reaction evidence="2">
        <text>Ni(II)-pyridinium-3,5-bisthiocarboxylate mononucleotide = pyridinium-3,5-bisthiocarboxylate mononucleotide + Ni(2+)</text>
        <dbReference type="Rhea" id="RHEA:54784"/>
        <dbReference type="ChEBI" id="CHEBI:49786"/>
        <dbReference type="ChEBI" id="CHEBI:137372"/>
        <dbReference type="ChEBI" id="CHEBI:137373"/>
        <dbReference type="EC" id="4.99.1.12"/>
    </reaction>
</comment>
<evidence type="ECO:0000256" key="2">
    <source>
        <dbReference type="HAMAP-Rule" id="MF_01074"/>
    </source>
</evidence>
<dbReference type="PANTHER" id="PTHR36566:SF1">
    <property type="entry name" value="PYRIDINIUM-3,5-BISTHIOCARBOXYLIC ACID MONONUCLEOTIDE NICKEL INSERTION PROTEIN"/>
    <property type="match status" value="1"/>
</dbReference>
<feature type="compositionally biased region" description="Basic residues" evidence="3">
    <location>
        <begin position="106"/>
        <end position="116"/>
    </location>
</feature>
<dbReference type="NCBIfam" id="TIGR00299">
    <property type="entry name" value="nickel pincer cofactor biosynthesis protein LarC"/>
    <property type="match status" value="1"/>
</dbReference>
<protein>
    <recommendedName>
        <fullName evidence="2">Pyridinium-3,5-bisthiocarboxylic acid mononucleotide nickel insertion protein</fullName>
        <shortName evidence="2">P2TMN nickel insertion protein</shortName>
        <ecNumber evidence="2">4.99.1.12</ecNumber>
    </recommendedName>
    <alternativeName>
        <fullName evidence="2">Nickel-pincer cofactor biosynthesis protein LarC</fullName>
    </alternativeName>
</protein>
<evidence type="ECO:0000256" key="1">
    <source>
        <dbReference type="ARBA" id="ARBA00022596"/>
    </source>
</evidence>